<keyword evidence="4" id="KW-0472">Membrane</keyword>
<evidence type="ECO:0000313" key="7">
    <source>
        <dbReference type="EMBL" id="KFA61642.1"/>
    </source>
</evidence>
<dbReference type="OMA" id="MDSCPGY"/>
<dbReference type="GO" id="GO:0005640">
    <property type="term" value="C:nuclear outer membrane"/>
    <property type="evidence" value="ECO:0007669"/>
    <property type="project" value="UniProtKB-SubCell"/>
</dbReference>
<keyword evidence="2" id="KW-0812">Transmembrane</keyword>
<dbReference type="InParanoid" id="A0A084QCF7"/>
<dbReference type="OrthoDB" id="77878at2759"/>
<keyword evidence="3" id="KW-1133">Transmembrane helix</keyword>
<evidence type="ECO:0000256" key="2">
    <source>
        <dbReference type="ARBA" id="ARBA00022692"/>
    </source>
</evidence>
<evidence type="ECO:0000256" key="5">
    <source>
        <dbReference type="ARBA" id="ARBA00023242"/>
    </source>
</evidence>
<evidence type="ECO:0008006" key="9">
    <source>
        <dbReference type="Google" id="ProtNLM"/>
    </source>
</evidence>
<gene>
    <name evidence="7" type="ORF">S40285_06219</name>
</gene>
<dbReference type="SUPFAM" id="SSF53474">
    <property type="entry name" value="alpha/beta-Hydrolases"/>
    <property type="match status" value="1"/>
</dbReference>
<reference evidence="7 8" key="1">
    <citation type="journal article" date="2014" name="BMC Genomics">
        <title>Comparative genome sequencing reveals chemotype-specific gene clusters in the toxigenic black mold Stachybotrys.</title>
        <authorList>
            <person name="Semeiks J."/>
            <person name="Borek D."/>
            <person name="Otwinowski Z."/>
            <person name="Grishin N.V."/>
        </authorList>
    </citation>
    <scope>NUCLEOTIDE SEQUENCE [LARGE SCALE GENOMIC DNA]</scope>
    <source>
        <strain evidence="7 8">IBT 40285</strain>
    </source>
</reference>
<evidence type="ECO:0000256" key="1">
    <source>
        <dbReference type="ARBA" id="ARBA00007387"/>
    </source>
</evidence>
<sequence length="296" mass="32378">MASNQPVAPPAKPLSFMQSLNSVVAYFEPPASSAAGPGNDPELIVVLGWMAARDLHLAKYIAQHRALFPASRLLLVRYPLAHTVNEARGYREVAPAVSIISALAEGGDGAAAAGGRPRVLFHVFSNGGMSNAAKLHVLLRRQHGGALVLPRHVTVFDSCPGYFRWQLAHRAIAQPLPWWSSPLVHVLLAVMWVWFNALGRAPPPDENADALVHPDGVRSEARRAYLYGDGDDMVDWRDVEKHAALARQAGFDVARLELFEGGRHVAHVRVDSDRYWGAVKAVWEGEETVRSSTEEV</sequence>
<accession>A0A084QCF7</accession>
<evidence type="ECO:0000256" key="4">
    <source>
        <dbReference type="ARBA" id="ARBA00023136"/>
    </source>
</evidence>
<name>A0A084QCF7_STAC4</name>
<dbReference type="InterPro" id="IPR008547">
    <property type="entry name" value="DUF829_TMEM53"/>
</dbReference>
<organism evidence="7 8">
    <name type="scientific">Stachybotrys chlorohalonatus (strain IBT 40285)</name>
    <dbReference type="NCBI Taxonomy" id="1283841"/>
    <lineage>
        <taxon>Eukaryota</taxon>
        <taxon>Fungi</taxon>
        <taxon>Dikarya</taxon>
        <taxon>Ascomycota</taxon>
        <taxon>Pezizomycotina</taxon>
        <taxon>Sordariomycetes</taxon>
        <taxon>Hypocreomycetidae</taxon>
        <taxon>Hypocreales</taxon>
        <taxon>Stachybotryaceae</taxon>
        <taxon>Stachybotrys</taxon>
    </lineage>
</organism>
<dbReference type="AlphaFoldDB" id="A0A084QCF7"/>
<dbReference type="InterPro" id="IPR029058">
    <property type="entry name" value="AB_hydrolase_fold"/>
</dbReference>
<proteinExistence type="inferred from homology"/>
<dbReference type="Pfam" id="PF05705">
    <property type="entry name" value="DUF829"/>
    <property type="match status" value="1"/>
</dbReference>
<keyword evidence="8" id="KW-1185">Reference proteome</keyword>
<dbReference type="Proteomes" id="UP000028524">
    <property type="component" value="Unassembled WGS sequence"/>
</dbReference>
<comment type="subcellular location">
    <subcellularLocation>
        <location evidence="6">Nucleus outer membrane</location>
        <topology evidence="6">Single-pass membrane protein</topology>
    </subcellularLocation>
</comment>
<evidence type="ECO:0000256" key="3">
    <source>
        <dbReference type="ARBA" id="ARBA00022989"/>
    </source>
</evidence>
<keyword evidence="5" id="KW-0539">Nucleus</keyword>
<dbReference type="PANTHER" id="PTHR12265">
    <property type="entry name" value="TRANSMEMBRANE PROTEIN 53"/>
    <property type="match status" value="1"/>
</dbReference>
<dbReference type="EMBL" id="KL660843">
    <property type="protein sequence ID" value="KFA61642.1"/>
    <property type="molecule type" value="Genomic_DNA"/>
</dbReference>
<dbReference type="HOGENOM" id="CLU_036503_0_1_1"/>
<comment type="similarity">
    <text evidence="1">Belongs to the TMEM53 family.</text>
</comment>
<protein>
    <recommendedName>
        <fullName evidence="9">Indole-diterpene biosynthesis protein PaxU</fullName>
    </recommendedName>
</protein>
<evidence type="ECO:0000313" key="8">
    <source>
        <dbReference type="Proteomes" id="UP000028524"/>
    </source>
</evidence>
<dbReference type="PANTHER" id="PTHR12265:SF30">
    <property type="entry name" value="TRANSMEMBRANE PROTEIN 53"/>
    <property type="match status" value="1"/>
</dbReference>
<evidence type="ECO:0000256" key="6">
    <source>
        <dbReference type="ARBA" id="ARBA00034303"/>
    </source>
</evidence>